<dbReference type="SUPFAM" id="SSF47336">
    <property type="entry name" value="ACP-like"/>
    <property type="match status" value="1"/>
</dbReference>
<dbReference type="InterPro" id="IPR036736">
    <property type="entry name" value="ACP-like_sf"/>
</dbReference>
<dbReference type="PROSITE" id="PS50075">
    <property type="entry name" value="CARRIER"/>
    <property type="match status" value="1"/>
</dbReference>
<dbReference type="PRINTS" id="PR00081">
    <property type="entry name" value="GDHRDH"/>
</dbReference>
<dbReference type="PROSITE" id="PS00061">
    <property type="entry name" value="ADH_SHORT"/>
    <property type="match status" value="1"/>
</dbReference>
<dbReference type="InterPro" id="IPR020904">
    <property type="entry name" value="Sc_DH/Rdtase_CS"/>
</dbReference>
<dbReference type="NCBIfam" id="TIGR01746">
    <property type="entry name" value="Thioester-redct"/>
    <property type="match status" value="1"/>
</dbReference>
<feature type="region of interest" description="Disordered" evidence="7">
    <location>
        <begin position="1213"/>
        <end position="1232"/>
    </location>
</feature>
<dbReference type="InterPro" id="IPR020806">
    <property type="entry name" value="PKS_PP-bd"/>
</dbReference>
<dbReference type="InterPro" id="IPR000873">
    <property type="entry name" value="AMP-dep_synth/lig_dom"/>
</dbReference>
<dbReference type="PROSITE" id="PS00012">
    <property type="entry name" value="PHOSPHOPANTETHEINE"/>
    <property type="match status" value="1"/>
</dbReference>
<dbReference type="Pfam" id="PF13193">
    <property type="entry name" value="AMP-binding_C"/>
    <property type="match status" value="1"/>
</dbReference>
<evidence type="ECO:0000256" key="7">
    <source>
        <dbReference type="SAM" id="MobiDB-lite"/>
    </source>
</evidence>
<dbReference type="InterPro" id="IPR013120">
    <property type="entry name" value="FAR_NAD-bd"/>
</dbReference>
<comment type="caution">
    <text evidence="9">The sequence shown here is derived from an EMBL/GenBank/DDBJ whole genome shotgun (WGS) entry which is preliminary data.</text>
</comment>
<dbReference type="InterPro" id="IPR020845">
    <property type="entry name" value="AMP-binding_CS"/>
</dbReference>
<dbReference type="Pfam" id="PF00550">
    <property type="entry name" value="PP-binding"/>
    <property type="match status" value="1"/>
</dbReference>
<dbReference type="Pfam" id="PF00106">
    <property type="entry name" value="adh_short"/>
    <property type="match status" value="1"/>
</dbReference>
<dbReference type="GO" id="GO:0004312">
    <property type="term" value="F:fatty acid synthase activity"/>
    <property type="evidence" value="ECO:0007669"/>
    <property type="project" value="UniProtKB-EC"/>
</dbReference>
<name>A0AA39I916_9BILA</name>
<keyword evidence="4" id="KW-0597">Phosphoprotein</keyword>
<evidence type="ECO:0000256" key="6">
    <source>
        <dbReference type="ARBA" id="ARBA00044883"/>
    </source>
</evidence>
<dbReference type="PANTHER" id="PTHR44845">
    <property type="entry name" value="CARRIER DOMAIN-CONTAINING PROTEIN"/>
    <property type="match status" value="1"/>
</dbReference>
<evidence type="ECO:0000313" key="10">
    <source>
        <dbReference type="Proteomes" id="UP001175271"/>
    </source>
</evidence>
<dbReference type="Pfam" id="PF00501">
    <property type="entry name" value="AMP-binding"/>
    <property type="match status" value="1"/>
</dbReference>
<keyword evidence="3" id="KW-0596">Phosphopantetheine</keyword>
<evidence type="ECO:0000256" key="2">
    <source>
        <dbReference type="ARBA" id="ARBA00018769"/>
    </source>
</evidence>
<dbReference type="CDD" id="cd05930">
    <property type="entry name" value="A_NRPS"/>
    <property type="match status" value="1"/>
</dbReference>
<dbReference type="SUPFAM" id="SSF56801">
    <property type="entry name" value="Acetyl-CoA synthetase-like"/>
    <property type="match status" value="1"/>
</dbReference>
<dbReference type="GO" id="GO:0006629">
    <property type="term" value="P:lipid metabolic process"/>
    <property type="evidence" value="ECO:0007669"/>
    <property type="project" value="UniProtKB-ARBA"/>
</dbReference>
<reference evidence="9" key="1">
    <citation type="submission" date="2023-06" db="EMBL/GenBank/DDBJ databases">
        <title>Genomic analysis of the entomopathogenic nematode Steinernema hermaphroditum.</title>
        <authorList>
            <person name="Schwarz E.M."/>
            <person name="Heppert J.K."/>
            <person name="Baniya A."/>
            <person name="Schwartz H.T."/>
            <person name="Tan C.-H."/>
            <person name="Antoshechkin I."/>
            <person name="Sternberg P.W."/>
            <person name="Goodrich-Blair H."/>
            <person name="Dillman A.R."/>
        </authorList>
    </citation>
    <scope>NUCLEOTIDE SEQUENCE</scope>
    <source>
        <strain evidence="9">PS9179</strain>
        <tissue evidence="9">Whole animal</tissue>
    </source>
</reference>
<keyword evidence="10" id="KW-1185">Reference proteome</keyword>
<evidence type="ECO:0000313" key="9">
    <source>
        <dbReference type="EMBL" id="KAK0418949.1"/>
    </source>
</evidence>
<dbReference type="Gene3D" id="3.30.300.30">
    <property type="match status" value="1"/>
</dbReference>
<evidence type="ECO:0000259" key="8">
    <source>
        <dbReference type="PROSITE" id="PS50075"/>
    </source>
</evidence>
<comment type="catalytic activity">
    <reaction evidence="6">
        <text>acetyl-CoA + n malonyl-CoA + 2n NADPH + 2n H(+) = a long-chain fatty acid + (n+1) CoA + n CO2 + 2n NADP(+).</text>
        <dbReference type="EC" id="2.3.1.85"/>
    </reaction>
</comment>
<gene>
    <name evidence="9" type="ORF">QR680_013867</name>
</gene>
<dbReference type="InterPro" id="IPR042099">
    <property type="entry name" value="ANL_N_sf"/>
</dbReference>
<protein>
    <recommendedName>
        <fullName evidence="2">Fatty acid synthase</fullName>
        <ecNumber evidence="1">2.3.1.85</ecNumber>
    </recommendedName>
</protein>
<dbReference type="EMBL" id="JAUCMV010000002">
    <property type="protein sequence ID" value="KAK0418949.1"/>
    <property type="molecule type" value="Genomic_DNA"/>
</dbReference>
<dbReference type="SMART" id="SM00823">
    <property type="entry name" value="PKS_PP"/>
    <property type="match status" value="1"/>
</dbReference>
<dbReference type="PRINTS" id="PR00080">
    <property type="entry name" value="SDRFAMILY"/>
</dbReference>
<dbReference type="GO" id="GO:0072330">
    <property type="term" value="P:monocarboxylic acid biosynthetic process"/>
    <property type="evidence" value="ECO:0007669"/>
    <property type="project" value="UniProtKB-ARBA"/>
</dbReference>
<dbReference type="Gene3D" id="3.40.50.12780">
    <property type="entry name" value="N-terminal domain of ligase-like"/>
    <property type="match status" value="1"/>
</dbReference>
<dbReference type="FunFam" id="1.10.1200.10:FF:000016">
    <property type="entry name" value="Non-ribosomal peptide synthase"/>
    <property type="match status" value="1"/>
</dbReference>
<dbReference type="PROSITE" id="PS00455">
    <property type="entry name" value="AMP_BINDING"/>
    <property type="match status" value="1"/>
</dbReference>
<evidence type="ECO:0000256" key="3">
    <source>
        <dbReference type="ARBA" id="ARBA00022450"/>
    </source>
</evidence>
<dbReference type="InterPro" id="IPR006162">
    <property type="entry name" value="Ppantetheine_attach_site"/>
</dbReference>
<proteinExistence type="predicted"/>
<dbReference type="Gene3D" id="3.40.50.1820">
    <property type="entry name" value="alpha/beta hydrolase"/>
    <property type="match status" value="1"/>
</dbReference>
<dbReference type="EC" id="2.3.1.85" evidence="1"/>
<feature type="domain" description="Carrier" evidence="8">
    <location>
        <begin position="518"/>
        <end position="593"/>
    </location>
</feature>
<evidence type="ECO:0000256" key="1">
    <source>
        <dbReference type="ARBA" id="ARBA00012873"/>
    </source>
</evidence>
<feature type="compositionally biased region" description="Basic and acidic residues" evidence="7">
    <location>
        <begin position="1216"/>
        <end position="1225"/>
    </location>
</feature>
<dbReference type="InterPro" id="IPR045851">
    <property type="entry name" value="AMP-bd_C_sf"/>
</dbReference>
<evidence type="ECO:0000256" key="4">
    <source>
        <dbReference type="ARBA" id="ARBA00022553"/>
    </source>
</evidence>
<dbReference type="FunFam" id="3.40.50.720:FF:000047">
    <property type="entry name" value="NADP-dependent L-serine/L-allo-threonine dehydrogenase"/>
    <property type="match status" value="1"/>
</dbReference>
<dbReference type="GO" id="GO:0044550">
    <property type="term" value="P:secondary metabolite biosynthetic process"/>
    <property type="evidence" value="ECO:0007669"/>
    <property type="project" value="UniProtKB-ARBA"/>
</dbReference>
<dbReference type="SUPFAM" id="SSF51735">
    <property type="entry name" value="NAD(P)-binding Rossmann-fold domains"/>
    <property type="match status" value="2"/>
</dbReference>
<dbReference type="GO" id="GO:0016616">
    <property type="term" value="F:oxidoreductase activity, acting on the CH-OH group of donors, NAD or NADP as acceptor"/>
    <property type="evidence" value="ECO:0007669"/>
    <property type="project" value="UniProtKB-ARBA"/>
</dbReference>
<dbReference type="InterPro" id="IPR010080">
    <property type="entry name" value="Thioester_reductase-like_dom"/>
</dbReference>
<dbReference type="InterPro" id="IPR025110">
    <property type="entry name" value="AMP-bd_C"/>
</dbReference>
<dbReference type="Pfam" id="PF07993">
    <property type="entry name" value="NAD_binding_4"/>
    <property type="match status" value="1"/>
</dbReference>
<dbReference type="CDD" id="cd05235">
    <property type="entry name" value="SDR_e1"/>
    <property type="match status" value="1"/>
</dbReference>
<dbReference type="Proteomes" id="UP001175271">
    <property type="component" value="Unassembled WGS sequence"/>
</dbReference>
<keyword evidence="5" id="KW-0560">Oxidoreductase</keyword>
<dbReference type="InterPro" id="IPR029058">
    <property type="entry name" value="AB_hydrolase_fold"/>
</dbReference>
<sequence length="1268" mass="141278">MATLVDLFREVAAGPRRGNVVLSDGGKEWTLGELDVLTDRLAKHFVKAYGCKTGSCVAIFMNKRAEYVVSYIAALKAGAAYLPLDISYPPHLLESILDEVQPAAVCTTPEYVKRLPENAPVFNFQGATVEDSLPDSNNISLPKDIGEDDLAYIVYSSGTTGKPKGIQCPHRGAVLSYKYRFDNYPYEEDDIVACNVFFVWEMFRPILQGVKMCIIPDDVIYDPYPLCKFLEENRVTRMLFTPSLLETVLDTQSRETIAAAFKHFRVIWLCGEVVTCALLKRTMEVLPNVQVANLYSISECHDVSVEDLTKFHKSGVERKYAPAGTLIPGVKVAILDGNLKKVPIGVPGEIYVGGPTLAIGYLNRPELNKSRFIDVPEELRAEVGDKMYRTGDWGYLLANQTLEICGRCDTMVKIRGYSIEIQAVESTILHLSWIASCSVISIGAEGEDKQLAAYIVLKEQVTRKALRAELKRKLPFYMVPTYFVFLDKLPVLAASSKVDKKALPPVDPERDIVEASALPQTPTEVKLAKIWADILQRSALDVQESFFDLGGHSLLAARLLGRVATDFGVELNMRDLFASPTVSAMAKLLDGSERNSPETVVDLDQQVETHDYKDNVMDLHLRAFWRSTEWDNRFSRSTVLLTGVTGFLGSHILAALLNTTQVRVVCLIRESKNETVDSRLVSSLKKRGLLTNTIKEQLGERVKAMSGDVALVKFGLSDEHYHLLTYDIDVVIHAAAYVNLIYPYQALHGINVLGTWNVLDFCHKNKVKPLHCISTDAVIPEGLKDVDEDFDIELVKEKLSDGYGQTKYVAEVMVRRSQSRGLPSIIYRLGNQGAATSAGYWNDQDFTYLMLQAVIHTGKTPDIDWTIELTPVDFAAKFVTSLATKHFCAQVGRTFHLTNSQGPKWSDLMDWLRRFGYRIEKIDADQWMHMVVNSADANLQQVQKLVAVMIRDESFFNLQSTYLRSNTDRFIRDSKWRYPSVDERLMRHWLQLLVERHVIPAPSVNVEEEMLSPLAPGTALVDKVCIITGASEGIGAAIARILAIDGGARVVLAARQEDKLKSLACRLQADGCPEASILAIQCDVTDDEQVNNLYTRTIEQFGQIDVLVNCAGCMYYCMMKNGPTAEWKRQIDVNCHGTMNMIGAVLPHMIERRQGHILNITSDAGKRGFAGLAVYSGSKFFLEGMSQALRQEMVEFGIRVTNIQPGDVATELAGRSTDEEARTKFDGSNAGHRILDPEDVGRSVLYALSQPIHVAVNEILIEPQAAPI</sequence>
<dbReference type="InterPro" id="IPR057326">
    <property type="entry name" value="KR_dom"/>
</dbReference>
<dbReference type="Gene3D" id="3.40.50.720">
    <property type="entry name" value="NAD(P)-binding Rossmann-like Domain"/>
    <property type="match status" value="2"/>
</dbReference>
<dbReference type="InterPro" id="IPR036291">
    <property type="entry name" value="NAD(P)-bd_dom_sf"/>
</dbReference>
<dbReference type="SMART" id="SM00822">
    <property type="entry name" value="PKS_KR"/>
    <property type="match status" value="1"/>
</dbReference>
<accession>A0AA39I916</accession>
<dbReference type="PANTHER" id="PTHR44845:SF6">
    <property type="entry name" value="BETA-ALANINE-ACTIVATING ENZYME"/>
    <property type="match status" value="1"/>
</dbReference>
<dbReference type="GO" id="GO:0031177">
    <property type="term" value="F:phosphopantetheine binding"/>
    <property type="evidence" value="ECO:0007669"/>
    <property type="project" value="InterPro"/>
</dbReference>
<dbReference type="AlphaFoldDB" id="A0AA39I916"/>
<organism evidence="9 10">
    <name type="scientific">Steinernema hermaphroditum</name>
    <dbReference type="NCBI Taxonomy" id="289476"/>
    <lineage>
        <taxon>Eukaryota</taxon>
        <taxon>Metazoa</taxon>
        <taxon>Ecdysozoa</taxon>
        <taxon>Nematoda</taxon>
        <taxon>Chromadorea</taxon>
        <taxon>Rhabditida</taxon>
        <taxon>Tylenchina</taxon>
        <taxon>Panagrolaimomorpha</taxon>
        <taxon>Strongyloidoidea</taxon>
        <taxon>Steinernematidae</taxon>
        <taxon>Steinernema</taxon>
    </lineage>
</organism>
<evidence type="ECO:0000256" key="5">
    <source>
        <dbReference type="ARBA" id="ARBA00023002"/>
    </source>
</evidence>
<dbReference type="InterPro" id="IPR009081">
    <property type="entry name" value="PP-bd_ACP"/>
</dbReference>
<dbReference type="InterPro" id="IPR002347">
    <property type="entry name" value="SDR_fam"/>
</dbReference>